<dbReference type="GO" id="GO:0030151">
    <property type="term" value="F:molybdenum ion binding"/>
    <property type="evidence" value="ECO:0007669"/>
    <property type="project" value="InterPro"/>
</dbReference>
<accession>A0A4S1E1I2</accession>
<dbReference type="EMBL" id="SRSO01000002">
    <property type="protein sequence ID" value="TGV04369.1"/>
    <property type="molecule type" value="Genomic_DNA"/>
</dbReference>
<dbReference type="OrthoDB" id="9789048at2"/>
<dbReference type="GO" id="GO:0003824">
    <property type="term" value="F:catalytic activity"/>
    <property type="evidence" value="ECO:0007669"/>
    <property type="project" value="InterPro"/>
</dbReference>
<dbReference type="Gene3D" id="2.40.33.20">
    <property type="entry name" value="PK beta-barrel domain-like"/>
    <property type="match status" value="1"/>
</dbReference>
<comment type="caution">
    <text evidence="2">The sequence shown here is derived from an EMBL/GenBank/DDBJ whole genome shotgun (WGS) entry which is preliminary data.</text>
</comment>
<dbReference type="PROSITE" id="PS51340">
    <property type="entry name" value="MOSC"/>
    <property type="match status" value="1"/>
</dbReference>
<dbReference type="AlphaFoldDB" id="A0A4S1E1I2"/>
<dbReference type="InterPro" id="IPR052716">
    <property type="entry name" value="MOSC_domain"/>
</dbReference>
<sequence>MEKGIVLSLSKSDTHTFKKVNQRSINLIKGLGVEGDAHMGKTVKHRSRVAKDPSQPNLRQVHLIHSELHDELESLGFKIKAGEMGENITTKGIDLLSLPKDTILNIGKTARIKITGLRNPCNQLNLFKKGLMNAVLDKDENGALIRKAGIMGIVLENGIIEIGDTIQVIMPDMPHTKLDRV</sequence>
<evidence type="ECO:0000313" key="3">
    <source>
        <dbReference type="Proteomes" id="UP000307602"/>
    </source>
</evidence>
<dbReference type="RefSeq" id="WP_135875072.1">
    <property type="nucleotide sequence ID" value="NZ_SRSO01000002.1"/>
</dbReference>
<organism evidence="2 3">
    <name type="scientific">Flavivirga rizhaonensis</name>
    <dbReference type="NCBI Taxonomy" id="2559571"/>
    <lineage>
        <taxon>Bacteria</taxon>
        <taxon>Pseudomonadati</taxon>
        <taxon>Bacteroidota</taxon>
        <taxon>Flavobacteriia</taxon>
        <taxon>Flavobacteriales</taxon>
        <taxon>Flavobacteriaceae</taxon>
        <taxon>Flavivirga</taxon>
    </lineage>
</organism>
<dbReference type="InterPro" id="IPR011037">
    <property type="entry name" value="Pyrv_Knase-like_insert_dom_sf"/>
</dbReference>
<reference evidence="2 3" key="1">
    <citation type="submission" date="2019-04" db="EMBL/GenBank/DDBJ databases">
        <authorList>
            <person name="Liu A."/>
        </authorList>
    </citation>
    <scope>NUCLEOTIDE SEQUENCE [LARGE SCALE GENOMIC DNA]</scope>
    <source>
        <strain evidence="2 3">RZ03</strain>
    </source>
</reference>
<dbReference type="GO" id="GO:0030170">
    <property type="term" value="F:pyridoxal phosphate binding"/>
    <property type="evidence" value="ECO:0007669"/>
    <property type="project" value="InterPro"/>
</dbReference>
<dbReference type="PANTHER" id="PTHR36930">
    <property type="entry name" value="METAL-SULFUR CLUSTER BIOSYNTHESIS PROTEINS YUAD-RELATED"/>
    <property type="match status" value="1"/>
</dbReference>
<gene>
    <name evidence="2" type="ORF">EM932_02280</name>
</gene>
<proteinExistence type="predicted"/>
<name>A0A4S1E1I2_9FLAO</name>
<feature type="domain" description="MOSC" evidence="1">
    <location>
        <begin position="20"/>
        <end position="169"/>
    </location>
</feature>
<dbReference type="Proteomes" id="UP000307602">
    <property type="component" value="Unassembled WGS sequence"/>
</dbReference>
<protein>
    <submittedName>
        <fullName evidence="2">MOSC domain-containing protein</fullName>
    </submittedName>
</protein>
<dbReference type="InterPro" id="IPR005302">
    <property type="entry name" value="MoCF_Sase_C"/>
</dbReference>
<evidence type="ECO:0000313" key="2">
    <source>
        <dbReference type="EMBL" id="TGV04369.1"/>
    </source>
</evidence>
<keyword evidence="3" id="KW-1185">Reference proteome</keyword>
<evidence type="ECO:0000259" key="1">
    <source>
        <dbReference type="PROSITE" id="PS51340"/>
    </source>
</evidence>
<dbReference type="PANTHER" id="PTHR36930:SF1">
    <property type="entry name" value="MOSC DOMAIN-CONTAINING PROTEIN"/>
    <property type="match status" value="1"/>
</dbReference>
<dbReference type="Pfam" id="PF03473">
    <property type="entry name" value="MOSC"/>
    <property type="match status" value="1"/>
</dbReference>
<dbReference type="SUPFAM" id="SSF50800">
    <property type="entry name" value="PK beta-barrel domain-like"/>
    <property type="match status" value="1"/>
</dbReference>